<feature type="domain" description="PKD" evidence="2">
    <location>
        <begin position="185"/>
        <end position="230"/>
    </location>
</feature>
<dbReference type="HOGENOM" id="CLU_247481_0_0_10"/>
<feature type="signal peptide" evidence="1">
    <location>
        <begin position="1"/>
        <end position="18"/>
    </location>
</feature>
<dbReference type="InterPro" id="IPR035914">
    <property type="entry name" value="Sperma_CUB_dom_sf"/>
</dbReference>
<dbReference type="SUPFAM" id="SSF49854">
    <property type="entry name" value="Spermadhesin, CUB domain"/>
    <property type="match status" value="1"/>
</dbReference>
<evidence type="ECO:0000313" key="4">
    <source>
        <dbReference type="Proteomes" id="UP000031760"/>
    </source>
</evidence>
<dbReference type="InterPro" id="IPR026341">
    <property type="entry name" value="T9SS_type_B"/>
</dbReference>
<organism evidence="3 4">
    <name type="scientific">Nonlabens marinus S1-08</name>
    <dbReference type="NCBI Taxonomy" id="1454201"/>
    <lineage>
        <taxon>Bacteria</taxon>
        <taxon>Pseudomonadati</taxon>
        <taxon>Bacteroidota</taxon>
        <taxon>Flavobacteriia</taxon>
        <taxon>Flavobacteriales</taxon>
        <taxon>Flavobacteriaceae</taxon>
        <taxon>Nonlabens</taxon>
    </lineage>
</organism>
<dbReference type="InterPro" id="IPR022409">
    <property type="entry name" value="PKD/Chitinase_dom"/>
</dbReference>
<evidence type="ECO:0000256" key="1">
    <source>
        <dbReference type="SAM" id="SignalP"/>
    </source>
</evidence>
<dbReference type="RefSeq" id="WP_041496133.1">
    <property type="nucleotide sequence ID" value="NZ_AP014548.1"/>
</dbReference>
<dbReference type="SMART" id="SM00089">
    <property type="entry name" value="PKD"/>
    <property type="match status" value="1"/>
</dbReference>
<evidence type="ECO:0000259" key="2">
    <source>
        <dbReference type="PROSITE" id="PS50093"/>
    </source>
</evidence>
<dbReference type="SUPFAM" id="SSF49785">
    <property type="entry name" value="Galactose-binding domain-like"/>
    <property type="match status" value="1"/>
</dbReference>
<dbReference type="InterPro" id="IPR035986">
    <property type="entry name" value="PKD_dom_sf"/>
</dbReference>
<dbReference type="SUPFAM" id="SSF49299">
    <property type="entry name" value="PKD domain"/>
    <property type="match status" value="1"/>
</dbReference>
<dbReference type="EMBL" id="AP014548">
    <property type="protein sequence ID" value="BAO55541.1"/>
    <property type="molecule type" value="Genomic_DNA"/>
</dbReference>
<feature type="chain" id="PRO_5004917319" description="PKD domain-containing protein" evidence="1">
    <location>
        <begin position="19"/>
        <end position="1336"/>
    </location>
</feature>
<evidence type="ECO:0000313" key="3">
    <source>
        <dbReference type="EMBL" id="BAO55541.1"/>
    </source>
</evidence>
<dbReference type="InterPro" id="IPR013783">
    <property type="entry name" value="Ig-like_fold"/>
</dbReference>
<dbReference type="CDD" id="cd00146">
    <property type="entry name" value="PKD"/>
    <property type="match status" value="1"/>
</dbReference>
<dbReference type="Gene3D" id="2.60.120.290">
    <property type="entry name" value="Spermadhesin, CUB domain"/>
    <property type="match status" value="1"/>
</dbReference>
<dbReference type="InterPro" id="IPR000601">
    <property type="entry name" value="PKD_dom"/>
</dbReference>
<dbReference type="KEGG" id="nmf:NMS_1532"/>
<protein>
    <recommendedName>
        <fullName evidence="2">PKD domain-containing protein</fullName>
    </recommendedName>
</protein>
<dbReference type="NCBIfam" id="TIGR04131">
    <property type="entry name" value="Bac_Flav_CTERM"/>
    <property type="match status" value="1"/>
</dbReference>
<dbReference type="Pfam" id="PF18911">
    <property type="entry name" value="PKD_4"/>
    <property type="match status" value="1"/>
</dbReference>
<name>W8W016_9FLAO</name>
<gene>
    <name evidence="3" type="ORF">NMS_1532</name>
</gene>
<dbReference type="Gene3D" id="2.60.40.10">
    <property type="entry name" value="Immunoglobulins"/>
    <property type="match status" value="1"/>
</dbReference>
<dbReference type="Pfam" id="PF13585">
    <property type="entry name" value="CHU_C"/>
    <property type="match status" value="1"/>
</dbReference>
<dbReference type="Gene3D" id="2.60.120.260">
    <property type="entry name" value="Galactose-binding domain-like"/>
    <property type="match status" value="1"/>
</dbReference>
<dbReference type="STRING" id="1454201.NMS_1532"/>
<keyword evidence="1" id="KW-0732">Signal</keyword>
<dbReference type="Proteomes" id="UP000031760">
    <property type="component" value="Chromosome"/>
</dbReference>
<dbReference type="OrthoDB" id="9765926at2"/>
<proteinExistence type="predicted"/>
<dbReference type="InterPro" id="IPR008979">
    <property type="entry name" value="Galactose-bd-like_sf"/>
</dbReference>
<reference evidence="3 4" key="1">
    <citation type="journal article" date="2014" name="Proc. Natl. Acad. Sci. U.S.A.">
        <title>Functional characterization of flavobacteria rhodopsins reveals a unique class of light-driven chloride pump in bacteria.</title>
        <authorList>
            <person name="Yoshizawa S."/>
            <person name="Kumagai Y."/>
            <person name="Kim H."/>
            <person name="Ogura Y."/>
            <person name="Hayashi T."/>
            <person name="Iwasaki W."/>
            <person name="DeLong E.F."/>
            <person name="Kogure K."/>
        </authorList>
    </citation>
    <scope>NUCLEOTIDE SEQUENCE [LARGE SCALE GENOMIC DNA]</scope>
    <source>
        <strain evidence="3 4">S1-08</strain>
    </source>
</reference>
<sequence>MKYFLLALFFMGVCHVHAQTVIEMPTNSAAGPTKSVGCGDAIFTDSGTTTANYSNATNGIIVFCPSIETDRMILDFSVMSILAGDVMTIYDGDSTAAPVLNTFSNTNTAPGVIQATASNSTGCLTVRFVSNATGTAAGWEARRRCFDPCQTITPTIITTPAIDPDGILRICQGDSVQFDGGASFSDSGAGATYRWDFNTGNGFVSGVSQIETFTESGSYQVRFEVTDANGCSDRDLIDLIVQVSNDPDFSGTVAADTSICIGETTTITGNVSTVPFVATPAPPVTGQTFLPDGTGVSYQTCIDVNIFSPGATLTDASDLVSMFMNLEHSWADDLDIVLTAPNGSSITILQTGQSNGEKYLGNPIDDETSNAPGTGFEYVITEAPGATTTFQNALAGSPQRVSLPAGDYLPTTSFSNFLGTNLNGLWCLTVTDNLEFDNGYIFEWGLNFDPALIPSELSFTPGEVREEWQPDPTIIATNGNVITVQPTAVGTKCYTYEYEDSFGCVYTRDVCIEVNPLPAPNPPNDLLVCDTVGNMTTVDLTQNTAVMLAGQPASSFQVIYYNQSMDAASGTNPITNPNTYPAATTSAIIYATVTDISTGCVVVLDFQVAINKAIFNAASDLVVCDDPSNDGIELFDLTQQINQIIGTQSSSEVSVQFFRSQAEANTASNPITNSASYTNENSPQQTIFVRVSNSADPDCFSTGSFELTVGGNPDANPVSDFQVCDDATNDGFANFNLVSKDLEILAGQSAADFEVSYYTNQSDANARQNALDKTAYQNTSNFQTIVGRIESRLNTECFDTTEFELIVNTNPILGTPLPIVVCDDPSGDGQELFDLTQNDADLLNGLSAADFQISYYLTQNDAVTATGSITSSYTSNQSTDDIFVRVENINTGCFTTTQFQIIINSVPQTAVVPVLEACDDNSDGLSIFRLNDRLDAIRNGQSGVTVSYFSSQNDALTATNPLNAETYQSTAASETIFYRSSFDATSCYTTGSFELRTVAPPIAATPAAVELCDSGDGTITYDLSNSSSAIQDGQSNTQVTYYNSQVDANSGNATINNTQTFTVDTTVFARLENTNTGCFDITVVQVQFGGLPNPQLPEEVVLCRDPQGMLVDGPAVLDTGLDPIDFSFEWTFDGALLPSEMDARLITEQQGIYAVTVTNRNSGCQITDQSLVRLAGAPDTFNIDITTQPFEDFQRIEISATGPDEYWFQLDDGLYQDSNVFENVTPGVHDITIAERNGCGSVTTQVFVYGYPKFFTPNNDGYNDTWNVFAGNRLPILQILIFDRYGKLLKQLNPTGAGWDGTFAGEPLPSTDYWFRLQYEFEGEVRESSGHFSMKR</sequence>
<accession>W8W016</accession>
<dbReference type="PROSITE" id="PS50093">
    <property type="entry name" value="PKD"/>
    <property type="match status" value="1"/>
</dbReference>
<keyword evidence="4" id="KW-1185">Reference proteome</keyword>